<dbReference type="CDD" id="cd17752">
    <property type="entry name" value="BRCT_RFC1"/>
    <property type="match status" value="1"/>
</dbReference>
<name>G5C3V0_HETGA</name>
<dbReference type="GO" id="GO:0061860">
    <property type="term" value="F:DNA clamp unloader activity"/>
    <property type="evidence" value="ECO:0007669"/>
    <property type="project" value="TreeGrafter"/>
</dbReference>
<dbReference type="InterPro" id="IPR003959">
    <property type="entry name" value="ATPase_AAA_core"/>
</dbReference>
<dbReference type="InterPro" id="IPR008921">
    <property type="entry name" value="DNA_pol3_clamp-load_cplx_C"/>
</dbReference>
<evidence type="ECO:0000256" key="12">
    <source>
        <dbReference type="ARBA" id="ARBA00064311"/>
    </source>
</evidence>
<evidence type="ECO:0000313" key="18">
    <source>
        <dbReference type="EMBL" id="EHB16211.1"/>
    </source>
</evidence>
<comment type="subcellular location">
    <subcellularLocation>
        <location evidence="1 13">Nucleus</location>
    </subcellularLocation>
</comment>
<dbReference type="SUPFAM" id="SSF52113">
    <property type="entry name" value="BRCT domain"/>
    <property type="match status" value="1"/>
</dbReference>
<dbReference type="PROSITE" id="PS50172">
    <property type="entry name" value="BRCT"/>
    <property type="match status" value="1"/>
</dbReference>
<evidence type="ECO:0000256" key="15">
    <source>
        <dbReference type="SAM" id="MobiDB-lite"/>
    </source>
</evidence>
<dbReference type="Gene3D" id="3.40.50.10190">
    <property type="entry name" value="BRCT domain"/>
    <property type="match status" value="1"/>
</dbReference>
<dbReference type="GO" id="GO:0003677">
    <property type="term" value="F:DNA binding"/>
    <property type="evidence" value="ECO:0007669"/>
    <property type="project" value="UniProtKB-KW"/>
</dbReference>
<dbReference type="FunFam" id="1.20.272.10:FF:000005">
    <property type="entry name" value="Replication factor C subunit 1"/>
    <property type="match status" value="1"/>
</dbReference>
<feature type="compositionally biased region" description="Basic and acidic residues" evidence="15">
    <location>
        <begin position="1436"/>
        <end position="1446"/>
    </location>
</feature>
<evidence type="ECO:0000256" key="13">
    <source>
        <dbReference type="PIRNR" id="PIRNR036578"/>
    </source>
</evidence>
<dbReference type="Gene3D" id="3.30.70.330">
    <property type="match status" value="1"/>
</dbReference>
<evidence type="ECO:0000256" key="6">
    <source>
        <dbReference type="ARBA" id="ARBA00022741"/>
    </source>
</evidence>
<feature type="compositionally biased region" description="Basic and acidic residues" evidence="15">
    <location>
        <begin position="597"/>
        <end position="606"/>
    </location>
</feature>
<dbReference type="eggNOG" id="KOG1968">
    <property type="taxonomic scope" value="Eukaryota"/>
</dbReference>
<keyword evidence="6 13" id="KW-0547">Nucleotide-binding</keyword>
<feature type="region of interest" description="Disordered" evidence="15">
    <location>
        <begin position="541"/>
        <end position="683"/>
    </location>
</feature>
<organism evidence="18 19">
    <name type="scientific">Heterocephalus glaber</name>
    <name type="common">Naked mole rat</name>
    <dbReference type="NCBI Taxonomy" id="10181"/>
    <lineage>
        <taxon>Eukaryota</taxon>
        <taxon>Metazoa</taxon>
        <taxon>Chordata</taxon>
        <taxon>Craniata</taxon>
        <taxon>Vertebrata</taxon>
        <taxon>Euteleostomi</taxon>
        <taxon>Mammalia</taxon>
        <taxon>Eutheria</taxon>
        <taxon>Euarchontoglires</taxon>
        <taxon>Glires</taxon>
        <taxon>Rodentia</taxon>
        <taxon>Hystricomorpha</taxon>
        <taxon>Bathyergidae</taxon>
        <taxon>Heterocephalus</taxon>
    </lineage>
</organism>
<evidence type="ECO:0000259" key="16">
    <source>
        <dbReference type="PROSITE" id="PS50172"/>
    </source>
</evidence>
<feature type="compositionally biased region" description="Basic and acidic residues" evidence="15">
    <location>
        <begin position="1408"/>
        <end position="1418"/>
    </location>
</feature>
<feature type="domain" description="XRRM" evidence="17">
    <location>
        <begin position="216"/>
        <end position="337"/>
    </location>
</feature>
<feature type="region of interest" description="Disordered" evidence="15">
    <location>
        <begin position="133"/>
        <end position="187"/>
    </location>
</feature>
<dbReference type="Pfam" id="PF25361">
    <property type="entry name" value="AAA_lid_RFC1"/>
    <property type="match status" value="1"/>
</dbReference>
<dbReference type="Gene3D" id="1.10.8.60">
    <property type="match status" value="1"/>
</dbReference>
<comment type="similarity">
    <text evidence="2 13">Belongs to the activator 1 large subunit family.</text>
</comment>
<feature type="region of interest" description="Disordered" evidence="15">
    <location>
        <begin position="796"/>
        <end position="846"/>
    </location>
</feature>
<dbReference type="InterPro" id="IPR047854">
    <property type="entry name" value="RFC_lid"/>
</dbReference>
<gene>
    <name evidence="18" type="ORF">GW7_04984</name>
</gene>
<evidence type="ECO:0000256" key="5">
    <source>
        <dbReference type="ARBA" id="ARBA00022705"/>
    </source>
</evidence>
<keyword evidence="10 13" id="KW-0539">Nucleus</keyword>
<feature type="compositionally biased region" description="Basic and acidic residues" evidence="15">
    <location>
        <begin position="572"/>
        <end position="590"/>
    </location>
</feature>
<dbReference type="SUPFAM" id="SSF54928">
    <property type="entry name" value="RNA-binding domain, RBD"/>
    <property type="match status" value="1"/>
</dbReference>
<feature type="compositionally biased region" description="Basic residues" evidence="15">
    <location>
        <begin position="322"/>
        <end position="331"/>
    </location>
</feature>
<dbReference type="InterPro" id="IPR014886">
    <property type="entry name" value="La_xRRM"/>
</dbReference>
<dbReference type="GO" id="GO:0006260">
    <property type="term" value="P:DNA replication"/>
    <property type="evidence" value="ECO:0007669"/>
    <property type="project" value="UniProtKB-KW"/>
</dbReference>
<dbReference type="GO" id="GO:1990904">
    <property type="term" value="C:ribonucleoprotein complex"/>
    <property type="evidence" value="ECO:0007669"/>
    <property type="project" value="UniProtKB-UniRule"/>
</dbReference>
<keyword evidence="8 14" id="KW-0694">RNA-binding</keyword>
<dbReference type="Pfam" id="PF00533">
    <property type="entry name" value="BRCT"/>
    <property type="match status" value="1"/>
</dbReference>
<feature type="region of interest" description="Disordered" evidence="15">
    <location>
        <begin position="858"/>
        <end position="881"/>
    </location>
</feature>
<dbReference type="CDD" id="cd12541">
    <property type="entry name" value="RRM2_La"/>
    <property type="match status" value="1"/>
</dbReference>
<evidence type="ECO:0000256" key="11">
    <source>
        <dbReference type="ARBA" id="ARBA00054501"/>
    </source>
</evidence>
<dbReference type="InterPro" id="IPR035979">
    <property type="entry name" value="RBD_domain_sf"/>
</dbReference>
<feature type="compositionally biased region" description="Polar residues" evidence="15">
    <location>
        <begin position="441"/>
        <end position="450"/>
    </location>
</feature>
<dbReference type="PANTHER" id="PTHR23389">
    <property type="entry name" value="CHROMOSOME TRANSMISSION FIDELITY FACTOR 18"/>
    <property type="match status" value="1"/>
</dbReference>
<feature type="compositionally biased region" description="Low complexity" evidence="15">
    <location>
        <begin position="607"/>
        <end position="621"/>
    </location>
</feature>
<comment type="function">
    <text evidence="11">Subunit of the replication factor C (RFC) complex which acts during elongation of primed DNA templates by DNA polymerases delta and epsilon, and is necessary for ATP-dependent loading of proliferating cell nuclear antigen (PCNA) onto primed DNA. This subunit binds to the primer-template junction. Binds the PO-B transcription element as well as other GA rich DNA sequences. Can bind single- or double-stranded DNA.</text>
</comment>
<evidence type="ECO:0000256" key="7">
    <source>
        <dbReference type="ARBA" id="ARBA00022840"/>
    </source>
</evidence>
<evidence type="ECO:0000256" key="14">
    <source>
        <dbReference type="PROSITE-ProRule" id="PRU01288"/>
    </source>
</evidence>
<feature type="compositionally biased region" description="Basic and acidic residues" evidence="15">
    <location>
        <begin position="796"/>
        <end position="807"/>
    </location>
</feature>
<keyword evidence="5 13" id="KW-0235">DNA replication</keyword>
<dbReference type="Pfam" id="PF08519">
    <property type="entry name" value="RFC1"/>
    <property type="match status" value="1"/>
</dbReference>
<dbReference type="EMBL" id="JH173192">
    <property type="protein sequence ID" value="EHB16211.1"/>
    <property type="molecule type" value="Genomic_DNA"/>
</dbReference>
<dbReference type="SUPFAM" id="SSF52540">
    <property type="entry name" value="P-loop containing nucleoside triphosphate hydrolases"/>
    <property type="match status" value="1"/>
</dbReference>
<dbReference type="CDD" id="cd00009">
    <property type="entry name" value="AAA"/>
    <property type="match status" value="1"/>
</dbReference>
<dbReference type="Gene3D" id="1.20.272.10">
    <property type="match status" value="1"/>
</dbReference>
<dbReference type="CDD" id="cd18140">
    <property type="entry name" value="HLD_clamp_RFC"/>
    <property type="match status" value="1"/>
</dbReference>
<dbReference type="Gene3D" id="3.40.50.300">
    <property type="entry name" value="P-loop containing nucleotide triphosphate hydrolases"/>
    <property type="match status" value="1"/>
</dbReference>
<keyword evidence="7 13" id="KW-0067">ATP-binding</keyword>
<feature type="region of interest" description="Disordered" evidence="15">
    <location>
        <begin position="322"/>
        <end position="342"/>
    </location>
</feature>
<dbReference type="FunFam" id="3.40.50.300:FF:000395">
    <property type="entry name" value="Replication factor C subunit 1"/>
    <property type="match status" value="1"/>
</dbReference>
<dbReference type="InterPro" id="IPR027417">
    <property type="entry name" value="P-loop_NTPase"/>
</dbReference>
<feature type="region of interest" description="Disordered" evidence="15">
    <location>
        <begin position="1386"/>
        <end position="1454"/>
    </location>
</feature>
<reference evidence="18 19" key="1">
    <citation type="journal article" date="2011" name="Nature">
        <title>Genome sequencing reveals insights into physiology and longevity of the naked mole rat.</title>
        <authorList>
            <person name="Kim E.B."/>
            <person name="Fang X."/>
            <person name="Fushan A.A."/>
            <person name="Huang Z."/>
            <person name="Lobanov A.V."/>
            <person name="Han L."/>
            <person name="Marino S.M."/>
            <person name="Sun X."/>
            <person name="Turanov A.A."/>
            <person name="Yang P."/>
            <person name="Yim S.H."/>
            <person name="Zhao X."/>
            <person name="Kasaikina M.V."/>
            <person name="Stoletzki N."/>
            <person name="Peng C."/>
            <person name="Polak P."/>
            <person name="Xiong Z."/>
            <person name="Kiezun A."/>
            <person name="Zhu Y."/>
            <person name="Chen Y."/>
            <person name="Kryukov G.V."/>
            <person name="Zhang Q."/>
            <person name="Peshkin L."/>
            <person name="Yang L."/>
            <person name="Bronson R.T."/>
            <person name="Buffenstein R."/>
            <person name="Wang B."/>
            <person name="Han C."/>
            <person name="Li Q."/>
            <person name="Chen L."/>
            <person name="Zhao W."/>
            <person name="Sunyaev S.R."/>
            <person name="Park T.J."/>
            <person name="Zhang G."/>
            <person name="Wang J."/>
            <person name="Gladyshev V.N."/>
        </authorList>
    </citation>
    <scope>NUCLEOTIDE SEQUENCE [LARGE SCALE GENOMIC DNA]</scope>
</reference>
<evidence type="ECO:0000259" key="17">
    <source>
        <dbReference type="PROSITE" id="PS51939"/>
    </source>
</evidence>
<dbReference type="FunFam" id="1.10.8.60:FF:000021">
    <property type="entry name" value="Replication factor C subunit 1"/>
    <property type="match status" value="1"/>
</dbReference>
<dbReference type="SUPFAM" id="SSF48019">
    <property type="entry name" value="post-AAA+ oligomerization domain-like"/>
    <property type="match status" value="1"/>
</dbReference>
<dbReference type="Pfam" id="PF00004">
    <property type="entry name" value="AAA"/>
    <property type="match status" value="1"/>
</dbReference>
<dbReference type="SMART" id="SM00382">
    <property type="entry name" value="AAA"/>
    <property type="match status" value="1"/>
</dbReference>
<dbReference type="Proteomes" id="UP000006813">
    <property type="component" value="Unassembled WGS sequence"/>
</dbReference>
<dbReference type="GO" id="GO:0016887">
    <property type="term" value="F:ATP hydrolysis activity"/>
    <property type="evidence" value="ECO:0007669"/>
    <property type="project" value="InterPro"/>
</dbReference>
<feature type="domain" description="BRCT" evidence="16">
    <location>
        <begin position="701"/>
        <end position="779"/>
    </location>
</feature>
<evidence type="ECO:0000256" key="9">
    <source>
        <dbReference type="ARBA" id="ARBA00023125"/>
    </source>
</evidence>
<feature type="region of interest" description="Disordered" evidence="15">
    <location>
        <begin position="489"/>
        <end position="511"/>
    </location>
</feature>
<dbReference type="STRING" id="10181.G5C3V0"/>
<dbReference type="InterPro" id="IPR036420">
    <property type="entry name" value="BRCT_dom_sf"/>
</dbReference>
<sequence>MVVLCVELGTKGEKQIAAEDAPNCGHYELEAPLGSWIELCLADLAVWLLSPEEVWHGDGGFGRRLAFKRAQRLLTFWKLGVLGQEKDIRKFFGVVPSGKKLVGETVKKNEKTKAAEETLKAKKGIKEIKVNSSYKEDASKQKQPNKKKRIIYDSDSESEETVQVKSAKKQSEKSPLSSKPGKILRQDPVTYISETEQNKSKKKNKLAEDAEMKSLEEKIGYLLKFSGDLDDQTCREDLHVLFSNHGEIKWIDFVRGAKEGVILFKEKVKEALDKARDVNNGSLQLRNKEVTWEVLEGEVEKEALKKIIEDQQESLNKWKSKGRRFKGKGKGNKATQPGSAKGKQCLNSFQWSENGFCYSFKYCSRTTGFDSIKLLPKEDLLNWKCDCYIAESCTAAAQIMLHFTNTGNALAQRLVPAACRIAYEDDDFMCKKTASKAKENGGSTNTYLGTSNMKKSEENTKNKNKPLSPIKLTPTSVLDYFGTGSVQRSDKKMVASKRKETSQNTDDSRLNDEAIAKQLQLDEDAELERQLHEDEEFARTLAMLDEEPKTKKARKDTEEGETFSSVQANLSKAEKRKYLPKEKFSKEKKSYNPNKQTKCESSKESPQHSSSLKASSKLALLKTKEECSYKETEPVPSKRKENTVELKGEKKTPKKPKSSPAKKESTSPEDSEKKRTNYQAYRSYLNREGPKALGSKEIPKGAENCLEGLTFVITGVLESIERDEAKSLIERYGGKVTGNVSKKTNYLVMGRDSGQSKSDKAAALGTKIIDEDGLLNLIRTMPGKKSKYEIAVEAEMEKGKSKLERTPQKNNQGKRKISPNKKESESKKNKQTPKRDSSTKTIKKETEVTNVFRRGLDFKEQVAEETNGDSRPRELADESSESKVDSLLWVDKYKPTSLKTIIGQQGDQSCANKLLRWLRNWHKSSPDEKKHAAKFGKFAGKDDGSSFKAALLSGPPGVGKTTTASLVCQELGYSYVELNASDTRSKNSLKAIVAESLNNTSIKGFYSSGAGGAEASVSAKHALIMDEVDGMAGTEDRGGIQELIGLIKHTKIPIICMCNDRNHPRIRSLVHYCFDLRFPRPRVEQIKGAMMSIAFKEGLKIPPPAMNEIILGANQDIRQVLHNLSLWCARSKALTYDQAKADSHRAKKDIKLGPFDVARKVFAAGEETAHMSLMDKSDLFFHDYSIAPLFVQENYLHVKPVAAGGDMKKHLMLLSRAADSICDGDLVDSQIRSKQNWSLLPTQAIYASVLPGELMRGYMTQFPTFPSWLGKHSSTGRHDRIVQDLALHMSLRTYSSKRTVNMDYLSHIRDALVQPLTSQGVEGVQDVVALMNTYYLMKEDFENIMEISSWGGKPSPFSRLDPKVKAAFTRTYNKEAHLTPYSLQVIKTPRSSTGPMLDSDYNEELHEDDSQSDEKDQDAIETDAMIKRKTKSSKPSKAEKDKESKKGKGKSLKK</sequence>
<feature type="compositionally biased region" description="Basic and acidic residues" evidence="15">
    <location>
        <begin position="820"/>
        <end position="846"/>
    </location>
</feature>
<dbReference type="InParanoid" id="G5C3V0"/>
<keyword evidence="9" id="KW-0238">DNA-binding</keyword>
<dbReference type="GO" id="GO:0006281">
    <property type="term" value="P:DNA repair"/>
    <property type="evidence" value="ECO:0007669"/>
    <property type="project" value="InterPro"/>
</dbReference>
<feature type="compositionally biased region" description="Basic and acidic residues" evidence="15">
    <location>
        <begin position="661"/>
        <end position="675"/>
    </location>
</feature>
<evidence type="ECO:0000256" key="1">
    <source>
        <dbReference type="ARBA" id="ARBA00004123"/>
    </source>
</evidence>
<dbReference type="PROSITE" id="PS51939">
    <property type="entry name" value="XRRM"/>
    <property type="match status" value="1"/>
</dbReference>
<evidence type="ECO:0000313" key="19">
    <source>
        <dbReference type="Proteomes" id="UP000006813"/>
    </source>
</evidence>
<dbReference type="PIRSF" id="PIRSF036578">
    <property type="entry name" value="RFC1"/>
    <property type="match status" value="1"/>
</dbReference>
<accession>G5C3V0</accession>
<dbReference type="InterPro" id="IPR012677">
    <property type="entry name" value="Nucleotide-bd_a/b_plait_sf"/>
</dbReference>
<protein>
    <recommendedName>
        <fullName evidence="3 13">Replication factor C subunit 1</fullName>
    </recommendedName>
</protein>
<dbReference type="GO" id="GO:0005524">
    <property type="term" value="F:ATP binding"/>
    <property type="evidence" value="ECO:0007669"/>
    <property type="project" value="UniProtKB-UniRule"/>
</dbReference>
<proteinExistence type="inferred from homology"/>
<dbReference type="PANTHER" id="PTHR23389:SF6">
    <property type="entry name" value="REPLICATION FACTOR C SUBUNIT 1"/>
    <property type="match status" value="1"/>
</dbReference>
<dbReference type="GO" id="GO:0005663">
    <property type="term" value="C:DNA replication factor C complex"/>
    <property type="evidence" value="ECO:0007669"/>
    <property type="project" value="InterPro"/>
</dbReference>
<dbReference type="GO" id="GO:0005634">
    <property type="term" value="C:nucleus"/>
    <property type="evidence" value="ECO:0007669"/>
    <property type="project" value="UniProtKB-SubCell"/>
</dbReference>
<feature type="region of interest" description="Disordered" evidence="15">
    <location>
        <begin position="441"/>
        <end position="470"/>
    </location>
</feature>
<keyword evidence="4" id="KW-0597">Phosphoprotein</keyword>
<dbReference type="InterPro" id="IPR012178">
    <property type="entry name" value="RFC1"/>
</dbReference>
<dbReference type="Pfam" id="PF08777">
    <property type="entry name" value="RRM_3"/>
    <property type="match status" value="1"/>
</dbReference>
<dbReference type="GO" id="GO:0003689">
    <property type="term" value="F:DNA clamp loader activity"/>
    <property type="evidence" value="ECO:0007669"/>
    <property type="project" value="UniProtKB-UniRule"/>
</dbReference>
<feature type="compositionally biased region" description="Basic and acidic residues" evidence="15">
    <location>
        <begin position="622"/>
        <end position="651"/>
    </location>
</feature>
<evidence type="ECO:0000256" key="4">
    <source>
        <dbReference type="ARBA" id="ARBA00022553"/>
    </source>
</evidence>
<dbReference type="InterPro" id="IPR001357">
    <property type="entry name" value="BRCT_dom"/>
</dbReference>
<evidence type="ECO:0000256" key="8">
    <source>
        <dbReference type="ARBA" id="ARBA00022884"/>
    </source>
</evidence>
<dbReference type="GO" id="GO:0003723">
    <property type="term" value="F:RNA binding"/>
    <property type="evidence" value="ECO:0007669"/>
    <property type="project" value="UniProtKB-KW"/>
</dbReference>
<dbReference type="InterPro" id="IPR013725">
    <property type="entry name" value="DNA_replication_fac_RFC1_C"/>
</dbReference>
<dbReference type="FunCoup" id="G5C3V0">
    <property type="interactions" value="3270"/>
</dbReference>
<comment type="subunit">
    <text evidence="12">Large subunit of the RFC complex, an heteropentameric complex consisting of RFC1 and four small subunits RFC2, RFC3, RFC4 and RFC5; the RFC complex interacts with PCNA and the interaction involves RFC1.</text>
</comment>
<dbReference type="SMART" id="SM00292">
    <property type="entry name" value="BRCT"/>
    <property type="match status" value="1"/>
</dbReference>
<evidence type="ECO:0000256" key="10">
    <source>
        <dbReference type="ARBA" id="ARBA00023242"/>
    </source>
</evidence>
<evidence type="ECO:0000256" key="2">
    <source>
        <dbReference type="ARBA" id="ARBA00006116"/>
    </source>
</evidence>
<evidence type="ECO:0000256" key="3">
    <source>
        <dbReference type="ARBA" id="ARBA00020401"/>
    </source>
</evidence>
<dbReference type="InterPro" id="IPR003593">
    <property type="entry name" value="AAA+_ATPase"/>
</dbReference>
<dbReference type="FunFam" id="3.40.50.10190:FF:000001">
    <property type="entry name" value="Replication factor C subunit 1"/>
    <property type="match status" value="1"/>
</dbReference>